<protein>
    <submittedName>
        <fullName evidence="1">Uncharacterized protein</fullName>
    </submittedName>
</protein>
<comment type="caution">
    <text evidence="1">The sequence shown here is derived from an EMBL/GenBank/DDBJ whole genome shotgun (WGS) entry which is preliminary data.</text>
</comment>
<gene>
    <name evidence="1" type="ORF">SLEP1_g37418</name>
</gene>
<keyword evidence="2" id="KW-1185">Reference proteome</keyword>
<reference evidence="1 2" key="1">
    <citation type="journal article" date="2021" name="Commun. Biol.">
        <title>The genome of Shorea leprosula (Dipterocarpaceae) highlights the ecological relevance of drought in aseasonal tropical rainforests.</title>
        <authorList>
            <person name="Ng K.K.S."/>
            <person name="Kobayashi M.J."/>
            <person name="Fawcett J.A."/>
            <person name="Hatakeyama M."/>
            <person name="Paape T."/>
            <person name="Ng C.H."/>
            <person name="Ang C.C."/>
            <person name="Tnah L.H."/>
            <person name="Lee C.T."/>
            <person name="Nishiyama T."/>
            <person name="Sese J."/>
            <person name="O'Brien M.J."/>
            <person name="Copetti D."/>
            <person name="Mohd Noor M.I."/>
            <person name="Ong R.C."/>
            <person name="Putra M."/>
            <person name="Sireger I.Z."/>
            <person name="Indrioko S."/>
            <person name="Kosugi Y."/>
            <person name="Izuno A."/>
            <person name="Isagi Y."/>
            <person name="Lee S.L."/>
            <person name="Shimizu K.K."/>
        </authorList>
    </citation>
    <scope>NUCLEOTIDE SEQUENCE [LARGE SCALE GENOMIC DNA]</scope>
    <source>
        <strain evidence="1">214</strain>
    </source>
</reference>
<accession>A0AAV5KUY8</accession>
<dbReference type="EMBL" id="BPVZ01000079">
    <property type="protein sequence ID" value="GKV28348.1"/>
    <property type="molecule type" value="Genomic_DNA"/>
</dbReference>
<dbReference type="Proteomes" id="UP001054252">
    <property type="component" value="Unassembled WGS sequence"/>
</dbReference>
<dbReference type="AlphaFoldDB" id="A0AAV5KUY8"/>
<organism evidence="1 2">
    <name type="scientific">Rubroshorea leprosula</name>
    <dbReference type="NCBI Taxonomy" id="152421"/>
    <lineage>
        <taxon>Eukaryota</taxon>
        <taxon>Viridiplantae</taxon>
        <taxon>Streptophyta</taxon>
        <taxon>Embryophyta</taxon>
        <taxon>Tracheophyta</taxon>
        <taxon>Spermatophyta</taxon>
        <taxon>Magnoliopsida</taxon>
        <taxon>eudicotyledons</taxon>
        <taxon>Gunneridae</taxon>
        <taxon>Pentapetalae</taxon>
        <taxon>rosids</taxon>
        <taxon>malvids</taxon>
        <taxon>Malvales</taxon>
        <taxon>Dipterocarpaceae</taxon>
        <taxon>Rubroshorea</taxon>
    </lineage>
</organism>
<sequence length="41" mass="4570">MWASFVSGHVVLPVDYQTGPTDFRYEKIKVIVEKAGGSDKN</sequence>
<name>A0AAV5KUY8_9ROSI</name>
<evidence type="ECO:0000313" key="1">
    <source>
        <dbReference type="EMBL" id="GKV28348.1"/>
    </source>
</evidence>
<proteinExistence type="predicted"/>
<evidence type="ECO:0000313" key="2">
    <source>
        <dbReference type="Proteomes" id="UP001054252"/>
    </source>
</evidence>